<dbReference type="SUPFAM" id="SSF48452">
    <property type="entry name" value="TPR-like"/>
    <property type="match status" value="1"/>
</dbReference>
<evidence type="ECO:0000256" key="2">
    <source>
        <dbReference type="ARBA" id="ARBA00031845"/>
    </source>
</evidence>
<evidence type="ECO:0000313" key="4">
    <source>
        <dbReference type="EMBL" id="EXB61159.1"/>
    </source>
</evidence>
<dbReference type="InterPro" id="IPR019734">
    <property type="entry name" value="TPR_rpt"/>
</dbReference>
<proteinExistence type="predicted"/>
<dbReference type="Proteomes" id="UP000030645">
    <property type="component" value="Unassembled WGS sequence"/>
</dbReference>
<sequence length="968" mass="107016">MRIDETSTPDLRQNHHESQSELHHNLLLSQIESSIKQAENQSPEKPLPDSISDDLRRNLNQLSQSAPFPDSVKLHVWKLSYRLWNACVDLSNAASIRSRSPSSSSTSRFVLTEGHAKLRHVAADLLAVAGGIAGVPSPDIKSASFYHKTGVIWHELRKFELASTCFEKATDLVSKLDASAISGTEERKLLLDLSIARSRTAWEVSDRNLAVALLNRAKDFLFGSPEHQKALANQYLAFGKSILSKGENGALNEALRLMNEALDLYERGLRGARTREDRLELEELKSKTLRFISAVHLQMGEFESVIKCVKVLREGDNEDRHPSLPVLAMKAWLGLQRYAEAEKELRGMVLSKGIPEGIWISALETYFQAAGTAGAETAKDVFLGLLGRCHVSASAAVRLAHRVVGSDGSCGKGLKVRAKVAAELVSDERVVALFSGEAVAKQRMAMHAVLWNCAADHFHSKDYKTSAEMFEKSMLYIPYDIENRVFRGKGYRVLCLCHLGLSRLDQALEYINEAEKLEPNIASAFLKFKIYLQKNDHSGAINQIQAMTTCLDFSPDFLSLSAHEAIACHVLPVAIAALSNLLNFYVTGKSMPTTEVVVLRTLVTILSQEPGNELEVLKFVKQAYNRASELGPDCFFGKGEIGRREWNWFAVSSWNYGIKNGKEMNFQLCADFSASLEKGKLEDGNGIGLPLASELYGLPIDGQAEENDIMVCKSLILSVSATIALENRKKVALTDTEVKQAVELLDRAGKLLKSISTGSQLNDDQITSFETDLFFVYTLCAYDVQGRLNDLGSQLLLVKNFASSKACSPKYLLQIGLNALQGPRHNHEVAAFVLNECLSALLSSPSPEYQSVALIVRKLIAVANVRRGEADDDAVYGMYKQAYRIMVGLKDGEYPIEEGKWLATTAWNRAALPVRLGQIDVAKKWMSVGLELAMHVPGMEGYRASMEDFVSGFEKELCAQSIDKNMPK</sequence>
<protein>
    <recommendedName>
        <fullName evidence="2">Protein ZIP4 homolog</fullName>
    </recommendedName>
</protein>
<dbReference type="STRING" id="981085.W9R9Z0"/>
<accession>W9R9Z0</accession>
<dbReference type="PANTHER" id="PTHR40375">
    <property type="entry name" value="SPORULATION-SPECIFIC PROTEIN 22"/>
    <property type="match status" value="1"/>
</dbReference>
<reference evidence="5" key="1">
    <citation type="submission" date="2013-01" db="EMBL/GenBank/DDBJ databases">
        <title>Draft Genome Sequence of a Mulberry Tree, Morus notabilis C.K. Schneid.</title>
        <authorList>
            <person name="He N."/>
            <person name="Zhao S."/>
        </authorList>
    </citation>
    <scope>NUCLEOTIDE SEQUENCE</scope>
</reference>
<feature type="compositionally biased region" description="Polar residues" evidence="3">
    <location>
        <begin position="1"/>
        <end position="11"/>
    </location>
</feature>
<dbReference type="GO" id="GO:0051321">
    <property type="term" value="P:meiotic cell cycle"/>
    <property type="evidence" value="ECO:0007669"/>
    <property type="project" value="UniProtKB-KW"/>
</dbReference>
<dbReference type="InterPro" id="IPR011990">
    <property type="entry name" value="TPR-like_helical_dom_sf"/>
</dbReference>
<dbReference type="Gene3D" id="1.25.40.10">
    <property type="entry name" value="Tetratricopeptide repeat domain"/>
    <property type="match status" value="2"/>
</dbReference>
<gene>
    <name evidence="4" type="ORF">L484_007425</name>
</gene>
<keyword evidence="5" id="KW-1185">Reference proteome</keyword>
<dbReference type="eggNOG" id="KOG4814">
    <property type="taxonomic scope" value="Eukaryota"/>
</dbReference>
<evidence type="ECO:0000256" key="1">
    <source>
        <dbReference type="ARBA" id="ARBA00023254"/>
    </source>
</evidence>
<evidence type="ECO:0000256" key="3">
    <source>
        <dbReference type="SAM" id="MobiDB-lite"/>
    </source>
</evidence>
<dbReference type="SMART" id="SM00028">
    <property type="entry name" value="TPR"/>
    <property type="match status" value="3"/>
</dbReference>
<dbReference type="PANTHER" id="PTHR40375:SF2">
    <property type="entry name" value="SPORULATION-SPECIFIC PROTEIN 22"/>
    <property type="match status" value="1"/>
</dbReference>
<dbReference type="AlphaFoldDB" id="W9R9Z0"/>
<keyword evidence="1" id="KW-0469">Meiosis</keyword>
<organism evidence="4 5">
    <name type="scientific">Morus notabilis</name>
    <dbReference type="NCBI Taxonomy" id="981085"/>
    <lineage>
        <taxon>Eukaryota</taxon>
        <taxon>Viridiplantae</taxon>
        <taxon>Streptophyta</taxon>
        <taxon>Embryophyta</taxon>
        <taxon>Tracheophyta</taxon>
        <taxon>Spermatophyta</taxon>
        <taxon>Magnoliopsida</taxon>
        <taxon>eudicotyledons</taxon>
        <taxon>Gunneridae</taxon>
        <taxon>Pentapetalae</taxon>
        <taxon>rosids</taxon>
        <taxon>fabids</taxon>
        <taxon>Rosales</taxon>
        <taxon>Moraceae</taxon>
        <taxon>Moreae</taxon>
        <taxon>Morus</taxon>
    </lineage>
</organism>
<dbReference type="InterPro" id="IPR013940">
    <property type="entry name" value="Spo22/ZIP4/TEX11"/>
</dbReference>
<feature type="region of interest" description="Disordered" evidence="3">
    <location>
        <begin position="1"/>
        <end position="21"/>
    </location>
</feature>
<dbReference type="EMBL" id="KE344402">
    <property type="protein sequence ID" value="EXB61159.1"/>
    <property type="molecule type" value="Genomic_DNA"/>
</dbReference>
<dbReference type="InterPro" id="IPR039057">
    <property type="entry name" value="Spo22/ZIP4"/>
</dbReference>
<name>W9R9Z0_9ROSA</name>
<feature type="compositionally biased region" description="Basic and acidic residues" evidence="3">
    <location>
        <begin position="12"/>
        <end position="21"/>
    </location>
</feature>
<dbReference type="GO" id="GO:0090173">
    <property type="term" value="P:regulation of synaptonemal complex assembly"/>
    <property type="evidence" value="ECO:0007669"/>
    <property type="project" value="InterPro"/>
</dbReference>
<evidence type="ECO:0000313" key="5">
    <source>
        <dbReference type="Proteomes" id="UP000030645"/>
    </source>
</evidence>
<dbReference type="Pfam" id="PF08631">
    <property type="entry name" value="SPO22"/>
    <property type="match status" value="1"/>
</dbReference>